<evidence type="ECO:0000313" key="3">
    <source>
        <dbReference type="Proteomes" id="UP000821853"/>
    </source>
</evidence>
<proteinExistence type="predicted"/>
<feature type="compositionally biased region" description="Basic and acidic residues" evidence="1">
    <location>
        <begin position="30"/>
        <end position="39"/>
    </location>
</feature>
<reference evidence="2 3" key="1">
    <citation type="journal article" date="2020" name="Cell">
        <title>Large-Scale Comparative Analyses of Tick Genomes Elucidate Their Genetic Diversity and Vector Capacities.</title>
        <authorList>
            <consortium name="Tick Genome and Microbiome Consortium (TIGMIC)"/>
            <person name="Jia N."/>
            <person name="Wang J."/>
            <person name="Shi W."/>
            <person name="Du L."/>
            <person name="Sun Y."/>
            <person name="Zhan W."/>
            <person name="Jiang J.F."/>
            <person name="Wang Q."/>
            <person name="Zhang B."/>
            <person name="Ji P."/>
            <person name="Bell-Sakyi L."/>
            <person name="Cui X.M."/>
            <person name="Yuan T.T."/>
            <person name="Jiang B.G."/>
            <person name="Yang W.F."/>
            <person name="Lam T.T."/>
            <person name="Chang Q.C."/>
            <person name="Ding S.J."/>
            <person name="Wang X.J."/>
            <person name="Zhu J.G."/>
            <person name="Ruan X.D."/>
            <person name="Zhao L."/>
            <person name="Wei J.T."/>
            <person name="Ye R.Z."/>
            <person name="Que T.C."/>
            <person name="Du C.H."/>
            <person name="Zhou Y.H."/>
            <person name="Cheng J.X."/>
            <person name="Dai P.F."/>
            <person name="Guo W.B."/>
            <person name="Han X.H."/>
            <person name="Huang E.J."/>
            <person name="Li L.F."/>
            <person name="Wei W."/>
            <person name="Gao Y.C."/>
            <person name="Liu J.Z."/>
            <person name="Shao H.Z."/>
            <person name="Wang X."/>
            <person name="Wang C.C."/>
            <person name="Yang T.C."/>
            <person name="Huo Q.B."/>
            <person name="Li W."/>
            <person name="Chen H.Y."/>
            <person name="Chen S.E."/>
            <person name="Zhou L.G."/>
            <person name="Ni X.B."/>
            <person name="Tian J.H."/>
            <person name="Sheng Y."/>
            <person name="Liu T."/>
            <person name="Pan Y.S."/>
            <person name="Xia L.Y."/>
            <person name="Li J."/>
            <person name="Zhao F."/>
            <person name="Cao W.C."/>
        </authorList>
    </citation>
    <scope>NUCLEOTIDE SEQUENCE [LARGE SCALE GENOMIC DNA]</scope>
    <source>
        <strain evidence="2">HaeL-2018</strain>
    </source>
</reference>
<dbReference type="EMBL" id="JABSTR010000007">
    <property type="protein sequence ID" value="KAH9375358.1"/>
    <property type="molecule type" value="Genomic_DNA"/>
</dbReference>
<accession>A0A9J6GAG1</accession>
<name>A0A9J6GAG1_HAELO</name>
<protein>
    <submittedName>
        <fullName evidence="2">Uncharacterized protein</fullName>
    </submittedName>
</protein>
<organism evidence="2 3">
    <name type="scientific">Haemaphysalis longicornis</name>
    <name type="common">Bush tick</name>
    <dbReference type="NCBI Taxonomy" id="44386"/>
    <lineage>
        <taxon>Eukaryota</taxon>
        <taxon>Metazoa</taxon>
        <taxon>Ecdysozoa</taxon>
        <taxon>Arthropoda</taxon>
        <taxon>Chelicerata</taxon>
        <taxon>Arachnida</taxon>
        <taxon>Acari</taxon>
        <taxon>Parasitiformes</taxon>
        <taxon>Ixodida</taxon>
        <taxon>Ixodoidea</taxon>
        <taxon>Ixodidae</taxon>
        <taxon>Haemaphysalinae</taxon>
        <taxon>Haemaphysalis</taxon>
    </lineage>
</organism>
<feature type="region of interest" description="Disordered" evidence="1">
    <location>
        <begin position="1"/>
        <end position="49"/>
    </location>
</feature>
<dbReference type="VEuPathDB" id="VectorBase:HLOH_059840"/>
<feature type="region of interest" description="Disordered" evidence="1">
    <location>
        <begin position="100"/>
        <end position="119"/>
    </location>
</feature>
<keyword evidence="3" id="KW-1185">Reference proteome</keyword>
<sequence>MQTSRIPRAEYNPNGKAQQKCTRSRAPRGAKKENGRDKNNATMKQNARGDASVLPGSFALPAQSLTKPATTFPAHAFAASVSCLTRGLSCRLRYSWLGSRSAADNSPRRGKNRGARDRAFTGSHLNGLVGTLSPTSRLPTLHGRLLEIPDTAAVTRRGLSPASESATSTHRSL</sequence>
<gene>
    <name evidence="2" type="ORF">HPB48_017657</name>
</gene>
<evidence type="ECO:0000313" key="2">
    <source>
        <dbReference type="EMBL" id="KAH9375358.1"/>
    </source>
</evidence>
<dbReference type="AlphaFoldDB" id="A0A9J6GAG1"/>
<comment type="caution">
    <text evidence="2">The sequence shown here is derived from an EMBL/GenBank/DDBJ whole genome shotgun (WGS) entry which is preliminary data.</text>
</comment>
<dbReference type="Proteomes" id="UP000821853">
    <property type="component" value="Chromosome 5"/>
</dbReference>
<evidence type="ECO:0000256" key="1">
    <source>
        <dbReference type="SAM" id="MobiDB-lite"/>
    </source>
</evidence>